<dbReference type="PROSITE" id="PS51758">
    <property type="entry name" value="LETM1_RBD"/>
    <property type="match status" value="1"/>
</dbReference>
<evidence type="ECO:0000256" key="2">
    <source>
        <dbReference type="ARBA" id="ARBA00009584"/>
    </source>
</evidence>
<reference evidence="23" key="1">
    <citation type="submission" date="2021-11" db="EMBL/GenBank/DDBJ databases">
        <authorList>
            <person name="Schell T."/>
        </authorList>
    </citation>
    <scope>NUCLEOTIDE SEQUENCE</scope>
    <source>
        <strain evidence="23">M5</strain>
    </source>
</reference>
<keyword evidence="6" id="KW-0109">Calcium transport</keyword>
<dbReference type="GO" id="GO:0005743">
    <property type="term" value="C:mitochondrial inner membrane"/>
    <property type="evidence" value="ECO:0007669"/>
    <property type="project" value="UniProtKB-SubCell"/>
</dbReference>
<comment type="subcellular location">
    <subcellularLocation>
        <location evidence="1">Mitochondrion inner membrane</location>
        <topology evidence="1">Single-pass membrane protein</topology>
    </subcellularLocation>
</comment>
<gene>
    <name evidence="23" type="ORF">DGAL_LOCUS5146</name>
</gene>
<evidence type="ECO:0000256" key="17">
    <source>
        <dbReference type="ARBA" id="ARBA00031360"/>
    </source>
</evidence>
<keyword evidence="12 20" id="KW-1133">Transmembrane helix</keyword>
<evidence type="ECO:0000259" key="21">
    <source>
        <dbReference type="PROSITE" id="PS50222"/>
    </source>
</evidence>
<evidence type="ECO:0000256" key="5">
    <source>
        <dbReference type="ARBA" id="ARBA00022449"/>
    </source>
</evidence>
<evidence type="ECO:0000256" key="11">
    <source>
        <dbReference type="ARBA" id="ARBA00022946"/>
    </source>
</evidence>
<feature type="domain" description="Letm1 RBD" evidence="22">
    <location>
        <begin position="183"/>
        <end position="432"/>
    </location>
</feature>
<keyword evidence="13 19" id="KW-0175">Coiled coil</keyword>
<proteinExistence type="inferred from homology"/>
<evidence type="ECO:0000256" key="18">
    <source>
        <dbReference type="PROSITE-ProRule" id="PRU01094"/>
    </source>
</evidence>
<keyword evidence="10" id="KW-0106">Calcium</keyword>
<keyword evidence="8" id="KW-0479">Metal-binding</keyword>
<organism evidence="23 24">
    <name type="scientific">Daphnia galeata</name>
    <dbReference type="NCBI Taxonomy" id="27404"/>
    <lineage>
        <taxon>Eukaryota</taxon>
        <taxon>Metazoa</taxon>
        <taxon>Ecdysozoa</taxon>
        <taxon>Arthropoda</taxon>
        <taxon>Crustacea</taxon>
        <taxon>Branchiopoda</taxon>
        <taxon>Diplostraca</taxon>
        <taxon>Cladocera</taxon>
        <taxon>Anomopoda</taxon>
        <taxon>Daphniidae</taxon>
        <taxon>Daphnia</taxon>
    </lineage>
</organism>
<keyword evidence="11" id="KW-0809">Transit peptide</keyword>
<dbReference type="OrthoDB" id="624114at2759"/>
<evidence type="ECO:0000256" key="16">
    <source>
        <dbReference type="ARBA" id="ARBA00023136"/>
    </source>
</evidence>
<feature type="coiled-coil region" evidence="19">
    <location>
        <begin position="451"/>
        <end position="485"/>
    </location>
</feature>
<dbReference type="Pfam" id="PF07766">
    <property type="entry name" value="LETM1_RBD"/>
    <property type="match status" value="1"/>
</dbReference>
<dbReference type="PROSITE" id="PS50222">
    <property type="entry name" value="EF_HAND_2"/>
    <property type="match status" value="1"/>
</dbReference>
<name>A0A8J2WFN9_9CRUS</name>
<dbReference type="SUPFAM" id="SSF47473">
    <property type="entry name" value="EF-hand"/>
    <property type="match status" value="1"/>
</dbReference>
<keyword evidence="9" id="KW-0999">Mitochondrion inner membrane</keyword>
<dbReference type="PROSITE" id="PS00018">
    <property type="entry name" value="EF_HAND_1"/>
    <property type="match status" value="1"/>
</dbReference>
<evidence type="ECO:0000313" key="23">
    <source>
        <dbReference type="EMBL" id="CAH0102702.1"/>
    </source>
</evidence>
<evidence type="ECO:0000259" key="22">
    <source>
        <dbReference type="PROSITE" id="PS51758"/>
    </source>
</evidence>
<dbReference type="InterPro" id="IPR059005">
    <property type="entry name" value="LETM1_C"/>
</dbReference>
<keyword evidence="16 20" id="KW-0472">Membrane</keyword>
<dbReference type="GO" id="GO:0015297">
    <property type="term" value="F:antiporter activity"/>
    <property type="evidence" value="ECO:0007669"/>
    <property type="project" value="UniProtKB-KW"/>
</dbReference>
<keyword evidence="5" id="KW-0050">Antiport</keyword>
<evidence type="ECO:0000256" key="10">
    <source>
        <dbReference type="ARBA" id="ARBA00022837"/>
    </source>
</evidence>
<dbReference type="Gene3D" id="1.10.238.10">
    <property type="entry name" value="EF-hand"/>
    <property type="match status" value="1"/>
</dbReference>
<feature type="transmembrane region" description="Helical" evidence="20">
    <location>
        <begin position="137"/>
        <end position="160"/>
    </location>
</feature>
<dbReference type="InterPro" id="IPR033122">
    <property type="entry name" value="LETM1-like_RBD"/>
</dbReference>
<evidence type="ECO:0000256" key="8">
    <source>
        <dbReference type="ARBA" id="ARBA00022723"/>
    </source>
</evidence>
<dbReference type="GO" id="GO:0030003">
    <property type="term" value="P:intracellular monoatomic cation homeostasis"/>
    <property type="evidence" value="ECO:0007669"/>
    <property type="project" value="TreeGrafter"/>
</dbReference>
<evidence type="ECO:0000256" key="1">
    <source>
        <dbReference type="ARBA" id="ARBA00004434"/>
    </source>
</evidence>
<protein>
    <recommendedName>
        <fullName evidence="3">Mitochondrial proton/calcium exchanger protein</fullName>
    </recommendedName>
    <alternativeName>
        <fullName evidence="17">Leucine zipper-EF-hand-containing transmembrane protein 1</fullName>
    </alternativeName>
</protein>
<dbReference type="PANTHER" id="PTHR14009:SF1">
    <property type="entry name" value="MITOCHONDRIAL PROTON_CALCIUM EXCHANGER PROTEIN"/>
    <property type="match status" value="1"/>
</dbReference>
<evidence type="ECO:0000256" key="20">
    <source>
        <dbReference type="SAM" id="Phobius"/>
    </source>
</evidence>
<sequence length="724" mass="82341">MWRSTSILGHPQVLNNLRKTNRVILVARCRKTPNRYLQTTVTRWADIAPNRPSSAVEASVLSYKHDKKIIEPHVSSVAVKKPSLAKRILDELVHYYHGFRLLFIHVGISGNLLMRVLQGETLSRREKKQLVTTTSDVFRLVPFSVFIIVPFMELTLPIFLKLFPNMLPSTFQKADDQETKFKATLKVKLETAKFLQQTLDEMALTGSGHQSKTAQDFANFFHKIRSSGQQASNEEILRFSKLFEDEITLDSLSRPQLTALCRVLEIAPIGTNNLLRFQLRMKLRRLAADDKLILKEGIGSLTISELQAACRERGMRSLGVSEIRLKSQLFQWLDLSMGGEVPPSLLLLSRALYLPENVSTTEQLQATIASLPESVVAQTSDAINHRRGKINNQARIEALRVEQAKIHEERKETPVAHAVFDTKKHNTLTLADAALLENALESVGVQRNKQLLVAKGDLIDLKEEMADYREDIKDLEDLLQSPERKRLVLRESKAARRLFQTVNRMIQKLENHIEGPASIEGKLNNKDKEEIVSIEELIASIRRINAIEGSTNLQKIVHILDHIDEDRDGVITVEEVMKVIELLEEEGINLTAKQMTEILGVNSWKWKKKLEKTLGQVVNNRKPDADFFTSPSLLLEAQEKNNICLEQIMIKKNVKDSAHQEKLESERELQKRPLDIAEVEKIFSLVTQLKTLYAQEVEQQSKENVKPVFFRTRARAANSSGLNP</sequence>
<keyword evidence="14" id="KW-0406">Ion transport</keyword>
<dbReference type="GO" id="GO:0043022">
    <property type="term" value="F:ribosome binding"/>
    <property type="evidence" value="ECO:0007669"/>
    <property type="project" value="InterPro"/>
</dbReference>
<evidence type="ECO:0000256" key="15">
    <source>
        <dbReference type="ARBA" id="ARBA00023128"/>
    </source>
</evidence>
<evidence type="ECO:0000256" key="3">
    <source>
        <dbReference type="ARBA" id="ARBA00020557"/>
    </source>
</evidence>
<dbReference type="PANTHER" id="PTHR14009">
    <property type="entry name" value="LEUCINE ZIPPER-EF-HAND CONTAINING TRANSMEMBRANE PROTEIN"/>
    <property type="match status" value="1"/>
</dbReference>
<dbReference type="InterPro" id="IPR002048">
    <property type="entry name" value="EF_hand_dom"/>
</dbReference>
<evidence type="ECO:0000256" key="4">
    <source>
        <dbReference type="ARBA" id="ARBA00022448"/>
    </source>
</evidence>
<feature type="domain" description="EF-hand" evidence="21">
    <location>
        <begin position="551"/>
        <end position="586"/>
    </location>
</feature>
<dbReference type="InterPro" id="IPR018247">
    <property type="entry name" value="EF_Hand_1_Ca_BS"/>
</dbReference>
<dbReference type="Pfam" id="PF26561">
    <property type="entry name" value="LETM1_C"/>
    <property type="match status" value="1"/>
</dbReference>
<evidence type="ECO:0000256" key="7">
    <source>
        <dbReference type="ARBA" id="ARBA00022692"/>
    </source>
</evidence>
<evidence type="ECO:0000313" key="24">
    <source>
        <dbReference type="Proteomes" id="UP000789390"/>
    </source>
</evidence>
<dbReference type="InterPro" id="IPR044202">
    <property type="entry name" value="LETM1/MDM38-like"/>
</dbReference>
<evidence type="ECO:0000256" key="6">
    <source>
        <dbReference type="ARBA" id="ARBA00022568"/>
    </source>
</evidence>
<accession>A0A8J2WFN9</accession>
<evidence type="ECO:0000256" key="13">
    <source>
        <dbReference type="ARBA" id="ARBA00023054"/>
    </source>
</evidence>
<keyword evidence="15 18" id="KW-0496">Mitochondrion</keyword>
<keyword evidence="4" id="KW-0813">Transport</keyword>
<evidence type="ECO:0000256" key="12">
    <source>
        <dbReference type="ARBA" id="ARBA00022989"/>
    </source>
</evidence>
<dbReference type="EMBL" id="CAKKLH010000090">
    <property type="protein sequence ID" value="CAH0102702.1"/>
    <property type="molecule type" value="Genomic_DNA"/>
</dbReference>
<dbReference type="AlphaFoldDB" id="A0A8J2WFN9"/>
<dbReference type="GO" id="GO:0005509">
    <property type="term" value="F:calcium ion binding"/>
    <property type="evidence" value="ECO:0007669"/>
    <property type="project" value="InterPro"/>
</dbReference>
<dbReference type="InterPro" id="IPR011992">
    <property type="entry name" value="EF-hand-dom_pair"/>
</dbReference>
<dbReference type="Proteomes" id="UP000789390">
    <property type="component" value="Unassembled WGS sequence"/>
</dbReference>
<evidence type="ECO:0000256" key="19">
    <source>
        <dbReference type="SAM" id="Coils"/>
    </source>
</evidence>
<keyword evidence="7 20" id="KW-0812">Transmembrane</keyword>
<comment type="caution">
    <text evidence="23">The sequence shown here is derived from an EMBL/GenBank/DDBJ whole genome shotgun (WGS) entry which is preliminary data.</text>
</comment>
<evidence type="ECO:0000256" key="14">
    <source>
        <dbReference type="ARBA" id="ARBA00023065"/>
    </source>
</evidence>
<keyword evidence="24" id="KW-1185">Reference proteome</keyword>
<evidence type="ECO:0000256" key="9">
    <source>
        <dbReference type="ARBA" id="ARBA00022792"/>
    </source>
</evidence>
<comment type="similarity">
    <text evidence="2">Belongs to the LETM1 family.</text>
</comment>